<dbReference type="InterPro" id="IPR045087">
    <property type="entry name" value="Cu-oxidase_fam"/>
</dbReference>
<dbReference type="CDD" id="cd13854">
    <property type="entry name" value="CuRO_1_MaLCC_like"/>
    <property type="match status" value="1"/>
</dbReference>
<dbReference type="InterPro" id="IPR011706">
    <property type="entry name" value="Cu-oxidase_C"/>
</dbReference>
<dbReference type="FunFam" id="2.60.40.420:FF:000038">
    <property type="entry name" value="Extracellular dihydrogeodin oxidase/laccase"/>
    <property type="match status" value="1"/>
</dbReference>
<evidence type="ECO:0000256" key="6">
    <source>
        <dbReference type="ARBA" id="ARBA00023180"/>
    </source>
</evidence>
<protein>
    <submittedName>
        <fullName evidence="11">Laccase</fullName>
    </submittedName>
</protein>
<dbReference type="CDD" id="cd13880">
    <property type="entry name" value="CuRO_2_MaLCC_like"/>
    <property type="match status" value="1"/>
</dbReference>
<comment type="similarity">
    <text evidence="1">Belongs to the multicopper oxidase family.</text>
</comment>
<reference evidence="11" key="1">
    <citation type="submission" date="2022-11" db="EMBL/GenBank/DDBJ databases">
        <authorList>
            <person name="Petersen C."/>
        </authorList>
    </citation>
    <scope>NUCLEOTIDE SEQUENCE</scope>
    <source>
        <strain evidence="11">IBT 29864</strain>
    </source>
</reference>
<evidence type="ECO:0000256" key="7">
    <source>
        <dbReference type="SAM" id="SignalP"/>
    </source>
</evidence>
<keyword evidence="6" id="KW-0325">Glycoprotein</keyword>
<evidence type="ECO:0000256" key="5">
    <source>
        <dbReference type="ARBA" id="ARBA00023008"/>
    </source>
</evidence>
<keyword evidence="7" id="KW-0732">Signal</keyword>
<accession>A0A9W9SFF1</accession>
<feature type="domain" description="Plastocyanin-like" evidence="8">
    <location>
        <begin position="217"/>
        <end position="365"/>
    </location>
</feature>
<dbReference type="RefSeq" id="XP_056556491.1">
    <property type="nucleotide sequence ID" value="XM_056697966.1"/>
</dbReference>
<dbReference type="InterPro" id="IPR001117">
    <property type="entry name" value="Cu-oxidase_2nd"/>
</dbReference>
<evidence type="ECO:0000256" key="2">
    <source>
        <dbReference type="ARBA" id="ARBA00022723"/>
    </source>
</evidence>
<name>A0A9W9SFF1_9EURO</name>
<evidence type="ECO:0000259" key="9">
    <source>
        <dbReference type="Pfam" id="PF07731"/>
    </source>
</evidence>
<dbReference type="Pfam" id="PF07731">
    <property type="entry name" value="Cu-oxidase_2"/>
    <property type="match status" value="1"/>
</dbReference>
<dbReference type="PANTHER" id="PTHR11709:SF502">
    <property type="entry name" value="MULTICOPPER OXIDASE"/>
    <property type="match status" value="1"/>
</dbReference>
<dbReference type="AlphaFoldDB" id="A0A9W9SFF1"/>
<evidence type="ECO:0000259" key="10">
    <source>
        <dbReference type="Pfam" id="PF07732"/>
    </source>
</evidence>
<dbReference type="FunFam" id="2.60.40.420:FF:000021">
    <property type="entry name" value="Extracellular dihydrogeodin oxidase/laccase"/>
    <property type="match status" value="1"/>
</dbReference>
<dbReference type="InterPro" id="IPR011707">
    <property type="entry name" value="Cu-oxidase-like_N"/>
</dbReference>
<keyword evidence="5" id="KW-0186">Copper</keyword>
<dbReference type="SUPFAM" id="SSF49503">
    <property type="entry name" value="Cupredoxins"/>
    <property type="match status" value="3"/>
</dbReference>
<dbReference type="Proteomes" id="UP001147782">
    <property type="component" value="Unassembled WGS sequence"/>
</dbReference>
<dbReference type="EMBL" id="JAPZBS010000004">
    <property type="protein sequence ID" value="KAJ5377628.1"/>
    <property type="molecule type" value="Genomic_DNA"/>
</dbReference>
<keyword evidence="4" id="KW-0560">Oxidoreductase</keyword>
<organism evidence="11 12">
    <name type="scientific">Penicillium cataractarum</name>
    <dbReference type="NCBI Taxonomy" id="2100454"/>
    <lineage>
        <taxon>Eukaryota</taxon>
        <taxon>Fungi</taxon>
        <taxon>Dikarya</taxon>
        <taxon>Ascomycota</taxon>
        <taxon>Pezizomycotina</taxon>
        <taxon>Eurotiomycetes</taxon>
        <taxon>Eurotiomycetidae</taxon>
        <taxon>Eurotiales</taxon>
        <taxon>Aspergillaceae</taxon>
        <taxon>Penicillium</taxon>
    </lineage>
</organism>
<dbReference type="OrthoDB" id="2121828at2759"/>
<keyword evidence="3" id="KW-0677">Repeat</keyword>
<evidence type="ECO:0000256" key="4">
    <source>
        <dbReference type="ARBA" id="ARBA00023002"/>
    </source>
</evidence>
<feature type="domain" description="Plastocyanin-like" evidence="9">
    <location>
        <begin position="440"/>
        <end position="583"/>
    </location>
</feature>
<evidence type="ECO:0000313" key="11">
    <source>
        <dbReference type="EMBL" id="KAJ5377628.1"/>
    </source>
</evidence>
<proteinExistence type="inferred from homology"/>
<dbReference type="PANTHER" id="PTHR11709">
    <property type="entry name" value="MULTI-COPPER OXIDASE"/>
    <property type="match status" value="1"/>
</dbReference>
<comment type="caution">
    <text evidence="11">The sequence shown here is derived from an EMBL/GenBank/DDBJ whole genome shotgun (WGS) entry which is preliminary data.</text>
</comment>
<keyword evidence="12" id="KW-1185">Reference proteome</keyword>
<dbReference type="GO" id="GO:0016491">
    <property type="term" value="F:oxidoreductase activity"/>
    <property type="evidence" value="ECO:0007669"/>
    <property type="project" value="UniProtKB-KW"/>
</dbReference>
<dbReference type="InterPro" id="IPR008972">
    <property type="entry name" value="Cupredoxin"/>
</dbReference>
<feature type="signal peptide" evidence="7">
    <location>
        <begin position="1"/>
        <end position="18"/>
    </location>
</feature>
<gene>
    <name evidence="11" type="ORF">N7496_005037</name>
</gene>
<keyword evidence="2" id="KW-0479">Metal-binding</keyword>
<dbReference type="GO" id="GO:0005507">
    <property type="term" value="F:copper ion binding"/>
    <property type="evidence" value="ECO:0007669"/>
    <property type="project" value="InterPro"/>
</dbReference>
<evidence type="ECO:0000259" key="8">
    <source>
        <dbReference type="Pfam" id="PF00394"/>
    </source>
</evidence>
<feature type="domain" description="Plastocyanin-like" evidence="10">
    <location>
        <begin position="91"/>
        <end position="208"/>
    </location>
</feature>
<reference evidence="11" key="2">
    <citation type="journal article" date="2023" name="IMA Fungus">
        <title>Comparative genomic study of the Penicillium genus elucidates a diverse pangenome and 15 lateral gene transfer events.</title>
        <authorList>
            <person name="Petersen C."/>
            <person name="Sorensen T."/>
            <person name="Nielsen M.R."/>
            <person name="Sondergaard T.E."/>
            <person name="Sorensen J.L."/>
            <person name="Fitzpatrick D.A."/>
            <person name="Frisvad J.C."/>
            <person name="Nielsen K.L."/>
        </authorList>
    </citation>
    <scope>NUCLEOTIDE SEQUENCE</scope>
    <source>
        <strain evidence="11">IBT 29864</strain>
    </source>
</reference>
<dbReference type="Pfam" id="PF00394">
    <property type="entry name" value="Cu-oxidase"/>
    <property type="match status" value="1"/>
</dbReference>
<dbReference type="Pfam" id="PF07732">
    <property type="entry name" value="Cu-oxidase_3"/>
    <property type="match status" value="1"/>
</dbReference>
<evidence type="ECO:0000256" key="3">
    <source>
        <dbReference type="ARBA" id="ARBA00022737"/>
    </source>
</evidence>
<evidence type="ECO:0000313" key="12">
    <source>
        <dbReference type="Proteomes" id="UP001147782"/>
    </source>
</evidence>
<evidence type="ECO:0000256" key="1">
    <source>
        <dbReference type="ARBA" id="ARBA00010609"/>
    </source>
</evidence>
<dbReference type="GeneID" id="81437145"/>
<dbReference type="CDD" id="cd13901">
    <property type="entry name" value="CuRO_3_MaLCC_like"/>
    <property type="match status" value="1"/>
</dbReference>
<feature type="chain" id="PRO_5040928913" evidence="7">
    <location>
        <begin position="19"/>
        <end position="629"/>
    </location>
</feature>
<sequence>MSVAFTFLLSFLIASGTCLPEAQPPTIANSVYQETSSVLSFPNPEKRTTNQPCAGNTPDNRQQWCNHDLYTDYTTTVPDTGIVREFWFDLTQANLAPDGRERWTLTINGTIPGPTIIVDWGDTVVIRLRNKLPSTVHNGTSLHFHGIRQLHTNPMDGAVSITQCPIAPGQTMTYRWRATQYGTTWYHSHIGLQTWEGVFGGIIINGPASANYDEDKGVILLNDWDVRTVDELWDAVQVSGPPTVDNALINGTNVFGEDGMDQVGRRFTMSFTRGKSYRLRLGNAACDTHFKFSIDHHVLMVIAVDLVPIQPYTTSVLDIAIGQRYDVIVHADQSALVNAFWLRATPQLSCSQSLNADNVRGIIYYNDENTNPTIIPNSTARNFTDSCRDEDPSNLIPIIPQPFDLTPSDYFYNESLPVTISKINSFYRWHLNGTSFSQNWTQPSLRYLHNSNSNHASTGKSSSTSCLDKLSLPTNSIITPKPETWVVILIESTLPVSHPIHLHGHDFLIVAQGSGSYAGPEHTAGSVAISYPADTLPKRDTALLSAGGHLVLAFRTDNPGVWLLHCHVGWHLEQGFAVQIVERGEEVCELLSGDTKRGWAEWAGSLEENCLIWEKYEGSLQGVENGSGV</sequence>
<dbReference type="Gene3D" id="2.60.40.420">
    <property type="entry name" value="Cupredoxins - blue copper proteins"/>
    <property type="match status" value="3"/>
</dbReference>